<keyword evidence="1" id="KW-0732">Signal</keyword>
<dbReference type="Proteomes" id="UP001430306">
    <property type="component" value="Unassembled WGS sequence"/>
</dbReference>
<accession>A0ABS8NLH3</accession>
<dbReference type="EMBL" id="JAJKFW010000048">
    <property type="protein sequence ID" value="MCC9644361.1"/>
    <property type="molecule type" value="Genomic_DNA"/>
</dbReference>
<dbReference type="RefSeq" id="WP_230275793.1">
    <property type="nucleotide sequence ID" value="NZ_JAJKFW010000048.1"/>
</dbReference>
<proteinExistence type="predicted"/>
<organism evidence="2 3">
    <name type="scientific">Rhodopirellula halodulae</name>
    <dbReference type="NCBI Taxonomy" id="2894198"/>
    <lineage>
        <taxon>Bacteria</taxon>
        <taxon>Pseudomonadati</taxon>
        <taxon>Planctomycetota</taxon>
        <taxon>Planctomycetia</taxon>
        <taxon>Pirellulales</taxon>
        <taxon>Pirellulaceae</taxon>
        <taxon>Rhodopirellula</taxon>
    </lineage>
</organism>
<protein>
    <submittedName>
        <fullName evidence="2">Uncharacterized protein</fullName>
    </submittedName>
</protein>
<feature type="chain" id="PRO_5046197347" evidence="1">
    <location>
        <begin position="29"/>
        <end position="107"/>
    </location>
</feature>
<comment type="caution">
    <text evidence="2">The sequence shown here is derived from an EMBL/GenBank/DDBJ whole genome shotgun (WGS) entry which is preliminary data.</text>
</comment>
<feature type="signal peptide" evidence="1">
    <location>
        <begin position="1"/>
        <end position="28"/>
    </location>
</feature>
<reference evidence="2" key="1">
    <citation type="submission" date="2021-11" db="EMBL/GenBank/DDBJ databases">
        <title>Genome sequence.</title>
        <authorList>
            <person name="Sun Q."/>
        </authorList>
    </citation>
    <scope>NUCLEOTIDE SEQUENCE</scope>
    <source>
        <strain evidence="2">JC740</strain>
    </source>
</reference>
<evidence type="ECO:0000256" key="1">
    <source>
        <dbReference type="SAM" id="SignalP"/>
    </source>
</evidence>
<evidence type="ECO:0000313" key="2">
    <source>
        <dbReference type="EMBL" id="MCC9644361.1"/>
    </source>
</evidence>
<dbReference type="PROSITE" id="PS51257">
    <property type="entry name" value="PROKAR_LIPOPROTEIN"/>
    <property type="match status" value="1"/>
</dbReference>
<sequence>MSRLTASVSIAFVFGCIAATTVAGCSNAADRTLTIYQFQSTATYGGQFKLDISGLPADAIDSIVDTGGLGDPEKRVTLNMDYEFEIALRLVDDDSASGSAPSLSDVQ</sequence>
<name>A0ABS8NLH3_9BACT</name>
<keyword evidence="3" id="KW-1185">Reference proteome</keyword>
<gene>
    <name evidence="2" type="ORF">LOC71_18950</name>
</gene>
<evidence type="ECO:0000313" key="3">
    <source>
        <dbReference type="Proteomes" id="UP001430306"/>
    </source>
</evidence>